<dbReference type="EMBL" id="MGKJ01000010">
    <property type="protein sequence ID" value="OGN24707.1"/>
    <property type="molecule type" value="Genomic_DNA"/>
</dbReference>
<evidence type="ECO:0000313" key="1">
    <source>
        <dbReference type="EMBL" id="OGN24707.1"/>
    </source>
</evidence>
<protein>
    <submittedName>
        <fullName evidence="1">Uncharacterized protein</fullName>
    </submittedName>
</protein>
<gene>
    <name evidence="1" type="ORF">A3A13_01415</name>
</gene>
<proteinExistence type="predicted"/>
<dbReference type="AlphaFoldDB" id="A0A1F8GH30"/>
<comment type="caution">
    <text evidence="1">The sequence shown here is derived from an EMBL/GenBank/DDBJ whole genome shotgun (WGS) entry which is preliminary data.</text>
</comment>
<name>A0A1F8GH30_9BACT</name>
<evidence type="ECO:0000313" key="2">
    <source>
        <dbReference type="Proteomes" id="UP000178911"/>
    </source>
</evidence>
<accession>A0A1F8GH30</accession>
<dbReference type="Proteomes" id="UP000178911">
    <property type="component" value="Unassembled WGS sequence"/>
</dbReference>
<sequence length="133" mass="15541">MKNLLQMFNKFTRTQNIKLRTREATYAYDEVSTYLFTGGITRFCLMGRDVAYVYRFEEGIYFRFYGSEQDLELLNATISNFSKVAGVRTFVEIDKSKRPLYRTTLDGRWDSAGNDEAEKRIKEKLRACPVLAT</sequence>
<reference evidence="1 2" key="1">
    <citation type="journal article" date="2016" name="Nat. Commun.">
        <title>Thousands of microbial genomes shed light on interconnected biogeochemical processes in an aquifer system.</title>
        <authorList>
            <person name="Anantharaman K."/>
            <person name="Brown C.T."/>
            <person name="Hug L.A."/>
            <person name="Sharon I."/>
            <person name="Castelle C.J."/>
            <person name="Probst A.J."/>
            <person name="Thomas B.C."/>
            <person name="Singh A."/>
            <person name="Wilkins M.J."/>
            <person name="Karaoz U."/>
            <person name="Brodie E.L."/>
            <person name="Williams K.H."/>
            <person name="Hubbard S.S."/>
            <person name="Banfield J.F."/>
        </authorList>
    </citation>
    <scope>NUCLEOTIDE SEQUENCE [LARGE SCALE GENOMIC DNA]</scope>
</reference>
<organism evidence="1 2">
    <name type="scientific">Candidatus Yanofskybacteria bacterium RIFCSPLOWO2_01_FULL_43_22</name>
    <dbReference type="NCBI Taxonomy" id="1802695"/>
    <lineage>
        <taxon>Bacteria</taxon>
        <taxon>Candidatus Yanofskyibacteriota</taxon>
    </lineage>
</organism>